<feature type="chain" id="PRO_5036450315" description="X8 domain-containing protein" evidence="10">
    <location>
        <begin position="22"/>
        <end position="427"/>
    </location>
</feature>
<dbReference type="AlphaFoldDB" id="A0A8X8WGB9"/>
<protein>
    <recommendedName>
        <fullName evidence="11">X8 domain-containing protein</fullName>
    </recommendedName>
</protein>
<evidence type="ECO:0000313" key="13">
    <source>
        <dbReference type="Proteomes" id="UP000298416"/>
    </source>
</evidence>
<dbReference type="PANTHER" id="PTHR12383:SF16">
    <property type="entry name" value="MITOCHONDRIAL INNER MEMBRANE PROTEASE SUBUNIT 1"/>
    <property type="match status" value="1"/>
</dbReference>
<dbReference type="GO" id="GO:0006627">
    <property type="term" value="P:protein processing involved in protein targeting to mitochondrion"/>
    <property type="evidence" value="ECO:0007669"/>
    <property type="project" value="TreeGrafter"/>
</dbReference>
<reference evidence="12" key="1">
    <citation type="submission" date="2018-01" db="EMBL/GenBank/DDBJ databases">
        <authorList>
            <person name="Mao J.F."/>
        </authorList>
    </citation>
    <scope>NUCLEOTIDE SEQUENCE</scope>
    <source>
        <strain evidence="12">Huo1</strain>
        <tissue evidence="12">Leaf</tissue>
    </source>
</reference>
<feature type="active site" evidence="8">
    <location>
        <position position="197"/>
    </location>
</feature>
<feature type="compositionally biased region" description="Basic and acidic residues" evidence="9">
    <location>
        <begin position="290"/>
        <end position="301"/>
    </location>
</feature>
<evidence type="ECO:0000256" key="3">
    <source>
        <dbReference type="ARBA" id="ARBA00022792"/>
    </source>
</evidence>
<evidence type="ECO:0000256" key="7">
    <source>
        <dbReference type="ARBA" id="ARBA00038445"/>
    </source>
</evidence>
<dbReference type="NCBIfam" id="TIGR02227">
    <property type="entry name" value="sigpep_I_bact"/>
    <property type="match status" value="1"/>
</dbReference>
<comment type="similarity">
    <text evidence="7">Belongs to the peptidase S26 family. IMP1 subfamily.</text>
</comment>
<feature type="active site" evidence="8">
    <location>
        <position position="241"/>
    </location>
</feature>
<evidence type="ECO:0000259" key="11">
    <source>
        <dbReference type="SMART" id="SM00768"/>
    </source>
</evidence>
<evidence type="ECO:0000256" key="5">
    <source>
        <dbReference type="ARBA" id="ARBA00023128"/>
    </source>
</evidence>
<evidence type="ECO:0000313" key="12">
    <source>
        <dbReference type="EMBL" id="KAG6393844.1"/>
    </source>
</evidence>
<dbReference type="SUPFAM" id="SSF51306">
    <property type="entry name" value="LexA/Signal peptidase"/>
    <property type="match status" value="1"/>
</dbReference>
<dbReference type="PANTHER" id="PTHR12383">
    <property type="entry name" value="PROTEASE FAMILY S26 MITOCHONDRIAL INNER MEMBRANE PROTEASE-RELATED"/>
    <property type="match status" value="1"/>
</dbReference>
<dbReference type="InterPro" id="IPR012946">
    <property type="entry name" value="X8"/>
</dbReference>
<keyword evidence="2 10" id="KW-0732">Signal</keyword>
<evidence type="ECO:0000256" key="10">
    <source>
        <dbReference type="SAM" id="SignalP"/>
    </source>
</evidence>
<dbReference type="EMBL" id="PNBA02000017">
    <property type="protein sequence ID" value="KAG6393844.1"/>
    <property type="molecule type" value="Genomic_DNA"/>
</dbReference>
<keyword evidence="6" id="KW-0472">Membrane</keyword>
<dbReference type="GO" id="GO:0006465">
    <property type="term" value="P:signal peptide processing"/>
    <property type="evidence" value="ECO:0007669"/>
    <property type="project" value="InterPro"/>
</dbReference>
<sequence length="427" mass="47559">MDALFLVVLLFLSSATPHSHASFVVHNNDTQKTWCIAKPSSEESVLIANINYACSQVDCRILQKGCPCFIPNNLINHASIAMNLYYHSKGSNHWNCYFGNSGLLVVTNPMIMITNGLPTEILEIPLVMEAAFMNNDCIQIFKFETMRAPKLLQQYALQWKSAAKDVLSHSVLFAQFISLLHITDTYICSPALVYGPSMLPTLNFTGDVLLVDKLSPLLGKVGNGDVVLVRSPENPRKSLTKRIVGVEGDTVTFLADSGRGDQSNSVVEKVVLDSTEPVADAGSNTDLEVEQERSEESEKSVPKGHVWIQGDNIYASNDSRHFGPVPYGLVYGKVFFRFPILGFRFIVRSEYGHLKILDLCHNRAMRIVIYLQPVTDSGQKTLQSKLHRQKRQRGLPSTPPIPIFSFRTNQYMLAFCSQPSLMSRNGA</sequence>
<dbReference type="Pfam" id="PF07983">
    <property type="entry name" value="X8"/>
    <property type="match status" value="1"/>
</dbReference>
<dbReference type="Gene3D" id="2.10.109.10">
    <property type="entry name" value="Umud Fragment, subunit A"/>
    <property type="match status" value="1"/>
</dbReference>
<dbReference type="GO" id="GO:0004252">
    <property type="term" value="F:serine-type endopeptidase activity"/>
    <property type="evidence" value="ECO:0007669"/>
    <property type="project" value="InterPro"/>
</dbReference>
<dbReference type="InterPro" id="IPR052064">
    <property type="entry name" value="Mito_IMP1_subunit"/>
</dbReference>
<proteinExistence type="inferred from homology"/>
<accession>A0A8X8WGB9</accession>
<dbReference type="CDD" id="cd06530">
    <property type="entry name" value="S26_SPase_I"/>
    <property type="match status" value="1"/>
</dbReference>
<feature type="signal peptide" evidence="10">
    <location>
        <begin position="1"/>
        <end position="21"/>
    </location>
</feature>
<evidence type="ECO:0000256" key="1">
    <source>
        <dbReference type="ARBA" id="ARBA00004273"/>
    </source>
</evidence>
<keyword evidence="4" id="KW-0378">Hydrolase</keyword>
<dbReference type="Gene3D" id="1.20.58.1040">
    <property type="match status" value="1"/>
</dbReference>
<dbReference type="InterPro" id="IPR019533">
    <property type="entry name" value="Peptidase_S26"/>
</dbReference>
<evidence type="ECO:0000256" key="6">
    <source>
        <dbReference type="ARBA" id="ARBA00023136"/>
    </source>
</evidence>
<reference evidence="12" key="2">
    <citation type="submission" date="2020-08" db="EMBL/GenBank/DDBJ databases">
        <title>Plant Genome Project.</title>
        <authorList>
            <person name="Zhang R.-G."/>
        </authorList>
    </citation>
    <scope>NUCLEOTIDE SEQUENCE</scope>
    <source>
        <strain evidence="12">Huo1</strain>
        <tissue evidence="12">Leaf</tissue>
    </source>
</reference>
<name>A0A8X8WGB9_SALSN</name>
<evidence type="ECO:0000256" key="4">
    <source>
        <dbReference type="ARBA" id="ARBA00022801"/>
    </source>
</evidence>
<comment type="caution">
    <text evidence="12">The sequence shown here is derived from an EMBL/GenBank/DDBJ whole genome shotgun (WGS) entry which is preliminary data.</text>
</comment>
<feature type="domain" description="X8" evidence="11">
    <location>
        <begin position="33"/>
        <end position="111"/>
    </location>
</feature>
<organism evidence="12">
    <name type="scientific">Salvia splendens</name>
    <name type="common">Scarlet sage</name>
    <dbReference type="NCBI Taxonomy" id="180675"/>
    <lineage>
        <taxon>Eukaryota</taxon>
        <taxon>Viridiplantae</taxon>
        <taxon>Streptophyta</taxon>
        <taxon>Embryophyta</taxon>
        <taxon>Tracheophyta</taxon>
        <taxon>Spermatophyta</taxon>
        <taxon>Magnoliopsida</taxon>
        <taxon>eudicotyledons</taxon>
        <taxon>Gunneridae</taxon>
        <taxon>Pentapetalae</taxon>
        <taxon>asterids</taxon>
        <taxon>lamiids</taxon>
        <taxon>Lamiales</taxon>
        <taxon>Lamiaceae</taxon>
        <taxon>Nepetoideae</taxon>
        <taxon>Mentheae</taxon>
        <taxon>Salviinae</taxon>
        <taxon>Salvia</taxon>
        <taxon>Salvia subgen. Calosphace</taxon>
        <taxon>core Calosphace</taxon>
    </lineage>
</organism>
<keyword evidence="13" id="KW-1185">Reference proteome</keyword>
<feature type="region of interest" description="Disordered" evidence="9">
    <location>
        <begin position="278"/>
        <end position="302"/>
    </location>
</feature>
<evidence type="ECO:0000256" key="2">
    <source>
        <dbReference type="ARBA" id="ARBA00022729"/>
    </source>
</evidence>
<gene>
    <name evidence="12" type="ORF">SASPL_144418</name>
</gene>
<dbReference type="Proteomes" id="UP000298416">
    <property type="component" value="Unassembled WGS sequence"/>
</dbReference>
<keyword evidence="3" id="KW-0999">Mitochondrion inner membrane</keyword>
<dbReference type="Pfam" id="PF10502">
    <property type="entry name" value="Peptidase_S26"/>
    <property type="match status" value="1"/>
</dbReference>
<dbReference type="InterPro" id="IPR000223">
    <property type="entry name" value="Pept_S26A_signal_pept_1"/>
</dbReference>
<evidence type="ECO:0000256" key="8">
    <source>
        <dbReference type="PIRSR" id="PIRSR600223-1"/>
    </source>
</evidence>
<evidence type="ECO:0000256" key="9">
    <source>
        <dbReference type="SAM" id="MobiDB-lite"/>
    </source>
</evidence>
<keyword evidence="5" id="KW-0496">Mitochondrion</keyword>
<dbReference type="GO" id="GO:0042720">
    <property type="term" value="C:mitochondrial inner membrane peptidase complex"/>
    <property type="evidence" value="ECO:0007669"/>
    <property type="project" value="TreeGrafter"/>
</dbReference>
<dbReference type="PRINTS" id="PR00727">
    <property type="entry name" value="LEADERPTASE"/>
</dbReference>
<comment type="subcellular location">
    <subcellularLocation>
        <location evidence="1">Mitochondrion inner membrane</location>
    </subcellularLocation>
</comment>
<dbReference type="InterPro" id="IPR036286">
    <property type="entry name" value="LexA/Signal_pep-like_sf"/>
</dbReference>
<dbReference type="SMART" id="SM00768">
    <property type="entry name" value="X8"/>
    <property type="match status" value="1"/>
</dbReference>